<evidence type="ECO:0000313" key="3">
    <source>
        <dbReference type="Proteomes" id="UP001595978"/>
    </source>
</evidence>
<dbReference type="SUPFAM" id="SSF55031">
    <property type="entry name" value="Bacterial exopeptidase dimerisation domain"/>
    <property type="match status" value="1"/>
</dbReference>
<proteinExistence type="predicted"/>
<comment type="caution">
    <text evidence="2">The sequence shown here is derived from an EMBL/GenBank/DDBJ whole genome shotgun (WGS) entry which is preliminary data.</text>
</comment>
<dbReference type="NCBIfam" id="TIGR01891">
    <property type="entry name" value="amidohydrolases"/>
    <property type="match status" value="1"/>
</dbReference>
<dbReference type="Pfam" id="PF07687">
    <property type="entry name" value="M20_dimer"/>
    <property type="match status" value="1"/>
</dbReference>
<dbReference type="Proteomes" id="UP001595978">
    <property type="component" value="Unassembled WGS sequence"/>
</dbReference>
<dbReference type="EMBL" id="JBHSNQ010000079">
    <property type="protein sequence ID" value="MFC5541997.1"/>
    <property type="molecule type" value="Genomic_DNA"/>
</dbReference>
<dbReference type="InterPro" id="IPR002933">
    <property type="entry name" value="Peptidase_M20"/>
</dbReference>
<accession>A0ABW0RDA9</accession>
<dbReference type="PIRSF" id="PIRSF005962">
    <property type="entry name" value="Pept_M20D_amidohydro"/>
    <property type="match status" value="1"/>
</dbReference>
<dbReference type="Gene3D" id="3.30.70.360">
    <property type="match status" value="1"/>
</dbReference>
<keyword evidence="3" id="KW-1185">Reference proteome</keyword>
<dbReference type="RefSeq" id="WP_390309498.1">
    <property type="nucleotide sequence ID" value="NZ_JBHSNQ010000079.1"/>
</dbReference>
<dbReference type="InterPro" id="IPR017439">
    <property type="entry name" value="Amidohydrolase"/>
</dbReference>
<organism evidence="2 3">
    <name type="scientific">Ureibacillus suwonensis</name>
    <dbReference type="NCBI Taxonomy" id="313007"/>
    <lineage>
        <taxon>Bacteria</taxon>
        <taxon>Bacillati</taxon>
        <taxon>Bacillota</taxon>
        <taxon>Bacilli</taxon>
        <taxon>Bacillales</taxon>
        <taxon>Caryophanaceae</taxon>
        <taxon>Ureibacillus</taxon>
    </lineage>
</organism>
<dbReference type="Gene3D" id="3.40.630.10">
    <property type="entry name" value="Zn peptidases"/>
    <property type="match status" value="1"/>
</dbReference>
<dbReference type="InterPro" id="IPR011650">
    <property type="entry name" value="Peptidase_M20_dimer"/>
</dbReference>
<dbReference type="PANTHER" id="PTHR11014">
    <property type="entry name" value="PEPTIDASE M20 FAMILY MEMBER"/>
    <property type="match status" value="1"/>
</dbReference>
<reference evidence="3" key="1">
    <citation type="journal article" date="2019" name="Int. J. Syst. Evol. Microbiol.">
        <title>The Global Catalogue of Microorganisms (GCM) 10K type strain sequencing project: providing services to taxonomists for standard genome sequencing and annotation.</title>
        <authorList>
            <consortium name="The Broad Institute Genomics Platform"/>
            <consortium name="The Broad Institute Genome Sequencing Center for Infectious Disease"/>
            <person name="Wu L."/>
            <person name="Ma J."/>
        </authorList>
    </citation>
    <scope>NUCLEOTIDE SEQUENCE [LARGE SCALE GENOMIC DNA]</scope>
    <source>
        <strain evidence="3">CCUG 56331</strain>
    </source>
</reference>
<dbReference type="InterPro" id="IPR036264">
    <property type="entry name" value="Bact_exopeptidase_dim_dom"/>
</dbReference>
<gene>
    <name evidence="2" type="ORF">ACFPOH_09500</name>
</gene>
<protein>
    <submittedName>
        <fullName evidence="2">M20 family metallopeptidase</fullName>
    </submittedName>
</protein>
<dbReference type="PANTHER" id="PTHR11014:SF63">
    <property type="entry name" value="METALLOPEPTIDASE, PUTATIVE (AFU_ORTHOLOGUE AFUA_6G09600)-RELATED"/>
    <property type="match status" value="1"/>
</dbReference>
<dbReference type="SUPFAM" id="SSF53187">
    <property type="entry name" value="Zn-dependent exopeptidases"/>
    <property type="match status" value="1"/>
</dbReference>
<name>A0ABW0RDA9_9BACL</name>
<evidence type="ECO:0000313" key="2">
    <source>
        <dbReference type="EMBL" id="MFC5541997.1"/>
    </source>
</evidence>
<feature type="domain" description="Peptidase M20 dimerisation" evidence="1">
    <location>
        <begin position="200"/>
        <end position="285"/>
    </location>
</feature>
<dbReference type="Pfam" id="PF01546">
    <property type="entry name" value="Peptidase_M20"/>
    <property type="match status" value="1"/>
</dbReference>
<evidence type="ECO:0000259" key="1">
    <source>
        <dbReference type="Pfam" id="PF07687"/>
    </source>
</evidence>
<sequence>MEHNILSRVQQLTDEIIEWRRHIHRNPELSFKEYETSQFIYEKLSNIDGMKVVKGVGVETAVIGTLSRGDGPTVAIRADMDALPIVEATSHSFPSKNVGVMHACGHDAHTSIGLAVATIIGQIWKETDIQGTVKFIFQPAEENTDEYGKTGSPYLIEAGALDDVDCIMALHMDPEHEVGTVLIHDGYSMANVDVFQGKLFGTGGHGAYPHLGTDPIWMLGPVLQAIHGIVARNISPLDAAVISVGEIKAGSASNVIPSEVYLQGTLRSYTPSVRKELETRLKNAFSIVEAFGGRFELNITHGEPALFNNAEVNKVLKEVVSELYPGMEIKEIPFGLGGEDFSHMTYKVPGSMFFLGCAYPDGIKRDLHTPIFDIDERCLPIGTAILTQAILKYLLGNAQLPQQYANEEKAVI</sequence>